<feature type="chain" id="PRO_5040809965" evidence="3">
    <location>
        <begin position="22"/>
        <end position="140"/>
    </location>
</feature>
<dbReference type="AlphaFoldDB" id="A0A9W8ZZH5"/>
<name>A0A9W8ZZH5_9AGAR</name>
<protein>
    <submittedName>
        <fullName evidence="4">Uncharacterized protein</fullName>
    </submittedName>
</protein>
<evidence type="ECO:0000256" key="3">
    <source>
        <dbReference type="SAM" id="SignalP"/>
    </source>
</evidence>
<evidence type="ECO:0000313" key="5">
    <source>
        <dbReference type="Proteomes" id="UP001150266"/>
    </source>
</evidence>
<dbReference type="EMBL" id="JAOTPV010000024">
    <property type="protein sequence ID" value="KAJ4470913.1"/>
    <property type="molecule type" value="Genomic_DNA"/>
</dbReference>
<reference evidence="4" key="1">
    <citation type="submission" date="2022-08" db="EMBL/GenBank/DDBJ databases">
        <title>A Global Phylogenomic Analysis of the Shiitake Genus Lentinula.</title>
        <authorList>
            <consortium name="DOE Joint Genome Institute"/>
            <person name="Sierra-Patev S."/>
            <person name="Min B."/>
            <person name="Naranjo-Ortiz M."/>
            <person name="Looney B."/>
            <person name="Konkel Z."/>
            <person name="Slot J.C."/>
            <person name="Sakamoto Y."/>
            <person name="Steenwyk J.L."/>
            <person name="Rokas A."/>
            <person name="Carro J."/>
            <person name="Camarero S."/>
            <person name="Ferreira P."/>
            <person name="Molpeceres G."/>
            <person name="Ruiz-Duenas F.J."/>
            <person name="Serrano A."/>
            <person name="Henrissat B."/>
            <person name="Drula E."/>
            <person name="Hughes K.W."/>
            <person name="Mata J.L."/>
            <person name="Ishikawa N.K."/>
            <person name="Vargas-Isla R."/>
            <person name="Ushijima S."/>
            <person name="Smith C.A."/>
            <person name="Ahrendt S."/>
            <person name="Andreopoulos W."/>
            <person name="He G."/>
            <person name="Labutti K."/>
            <person name="Lipzen A."/>
            <person name="Ng V."/>
            <person name="Riley R."/>
            <person name="Sandor L."/>
            <person name="Barry K."/>
            <person name="Martinez A.T."/>
            <person name="Xiao Y."/>
            <person name="Gibbons J.G."/>
            <person name="Terashima K."/>
            <person name="Grigoriev I.V."/>
            <person name="Hibbett D.S."/>
        </authorList>
    </citation>
    <scope>NUCLEOTIDE SEQUENCE</scope>
    <source>
        <strain evidence="4">JLM2183</strain>
    </source>
</reference>
<proteinExistence type="predicted"/>
<keyword evidence="2" id="KW-0812">Transmembrane</keyword>
<sequence>MRTCSTIIPFITLAIVGVAHALPTAYSSSGDSHGHGNDYGSTPRDDVDSDLVEAQSSISDNSLRSRSMRMGLGIAAVASVALAGGITAITMGHPRGQESGEGNATSTAEPTPTTTAECEVASAASRRKRDEEERHHHRHC</sequence>
<keyword evidence="5" id="KW-1185">Reference proteome</keyword>
<dbReference type="Proteomes" id="UP001150266">
    <property type="component" value="Unassembled WGS sequence"/>
</dbReference>
<keyword evidence="2" id="KW-0472">Membrane</keyword>
<organism evidence="4 5">
    <name type="scientific">Lentinula aciculospora</name>
    <dbReference type="NCBI Taxonomy" id="153920"/>
    <lineage>
        <taxon>Eukaryota</taxon>
        <taxon>Fungi</taxon>
        <taxon>Dikarya</taxon>
        <taxon>Basidiomycota</taxon>
        <taxon>Agaricomycotina</taxon>
        <taxon>Agaricomycetes</taxon>
        <taxon>Agaricomycetidae</taxon>
        <taxon>Agaricales</taxon>
        <taxon>Marasmiineae</taxon>
        <taxon>Omphalotaceae</taxon>
        <taxon>Lentinula</taxon>
    </lineage>
</organism>
<feature type="compositionally biased region" description="Low complexity" evidence="1">
    <location>
        <begin position="56"/>
        <end position="65"/>
    </location>
</feature>
<feature type="region of interest" description="Disordered" evidence="1">
    <location>
        <begin position="90"/>
        <end position="140"/>
    </location>
</feature>
<feature type="region of interest" description="Disordered" evidence="1">
    <location>
        <begin position="27"/>
        <end position="65"/>
    </location>
</feature>
<evidence type="ECO:0000256" key="2">
    <source>
        <dbReference type="SAM" id="Phobius"/>
    </source>
</evidence>
<accession>A0A9W8ZZH5</accession>
<feature type="transmembrane region" description="Helical" evidence="2">
    <location>
        <begin position="70"/>
        <end position="89"/>
    </location>
</feature>
<comment type="caution">
    <text evidence="4">The sequence shown here is derived from an EMBL/GenBank/DDBJ whole genome shotgun (WGS) entry which is preliminary data.</text>
</comment>
<feature type="compositionally biased region" description="Low complexity" evidence="1">
    <location>
        <begin position="104"/>
        <end position="117"/>
    </location>
</feature>
<evidence type="ECO:0000256" key="1">
    <source>
        <dbReference type="SAM" id="MobiDB-lite"/>
    </source>
</evidence>
<keyword evidence="3" id="KW-0732">Signal</keyword>
<gene>
    <name evidence="4" type="ORF">J3R30DRAFT_3710869</name>
</gene>
<keyword evidence="2" id="KW-1133">Transmembrane helix</keyword>
<feature type="signal peptide" evidence="3">
    <location>
        <begin position="1"/>
        <end position="21"/>
    </location>
</feature>
<evidence type="ECO:0000313" key="4">
    <source>
        <dbReference type="EMBL" id="KAJ4470913.1"/>
    </source>
</evidence>